<evidence type="ECO:0000313" key="2">
    <source>
        <dbReference type="EMBL" id="RVT43580.1"/>
    </source>
</evidence>
<evidence type="ECO:0000313" key="3">
    <source>
        <dbReference type="Proteomes" id="UP000282977"/>
    </source>
</evidence>
<sequence length="679" mass="72801">MRQFMPWIAAGAALCMTGSAPAQKAATPELAYQLTEGNNINAFLRDGPVAAHMLLRSGNDPRILFAFPGGNSGVGLWFAPLDTPAQWTLDTPPLRTELRDKSGRALHAVRAIASIDARRLTVRQAVLSNVRFLRDYQAIGKIPDAIATPPATIVGNRMLFARDRADGAPGYQLALTILNGRIEGQAIVATGNGPIRMEIVAATGDAPLTGLAEADLLNDTAAKDPAARNALRFLSYREKFLAGSWRFNTYFGRDTLMSVRLLMPALQPAAIEAGINSVLARLSPEGEVAHEEALSEFALLERREKGGTGDAATLDYAMIDDDFMLAPVAASYLLDRATPAAARAYLARPVPGEASPGSAETAGALLMRNLRFVLDAAEAYVRDPRVERLIALKPGRDNGQWRDSNEGLGGGRYAYDVNAVFVPAALDAADRLAQSGVLDGFLTATDRRRLTQAGAMARHWRSRVPGLFRVSTPAAQAIPAIRRYAKSLGVPAELAVAALGNAPLAYHAIALDAAGKPVPVIHSDEGFALLFANPAPQDIDLILASIMRPFPAGLMTDIGLLVANAAQADAGVQAIFTPAKYHGAVVWSWQQALLAAGIARQLERTDLPQSTRTRLTQAQTRLWQVIQAGRAVQSSELWSWAFKDGRYQVVAFGAGKQDVDESNAAQLWSTVYLAVQPPR</sequence>
<dbReference type="SUPFAM" id="SSF48208">
    <property type="entry name" value="Six-hairpin glycosidases"/>
    <property type="match status" value="1"/>
</dbReference>
<dbReference type="AlphaFoldDB" id="A0A437JCU9"/>
<organism evidence="2 3">
    <name type="scientific">Sphingobium algorifonticola</name>
    <dbReference type="NCBI Taxonomy" id="2008318"/>
    <lineage>
        <taxon>Bacteria</taxon>
        <taxon>Pseudomonadati</taxon>
        <taxon>Pseudomonadota</taxon>
        <taxon>Alphaproteobacteria</taxon>
        <taxon>Sphingomonadales</taxon>
        <taxon>Sphingomonadaceae</taxon>
        <taxon>Sphingobium</taxon>
    </lineage>
</organism>
<evidence type="ECO:0000256" key="1">
    <source>
        <dbReference type="SAM" id="SignalP"/>
    </source>
</evidence>
<keyword evidence="1" id="KW-0732">Signal</keyword>
<dbReference type="EMBL" id="RZUL01000001">
    <property type="protein sequence ID" value="RVT43580.1"/>
    <property type="molecule type" value="Genomic_DNA"/>
</dbReference>
<protein>
    <recommendedName>
        <fullName evidence="4">Lipoprotein</fullName>
    </recommendedName>
</protein>
<dbReference type="InterPro" id="IPR008928">
    <property type="entry name" value="6-hairpin_glycosidase_sf"/>
</dbReference>
<feature type="chain" id="PRO_5019460249" description="Lipoprotein" evidence="1">
    <location>
        <begin position="25"/>
        <end position="679"/>
    </location>
</feature>
<dbReference type="OrthoDB" id="4494749at2"/>
<reference evidence="2 3" key="1">
    <citation type="submission" date="2019-01" db="EMBL/GenBank/DDBJ databases">
        <authorList>
            <person name="Chen W.-M."/>
        </authorList>
    </citation>
    <scope>NUCLEOTIDE SEQUENCE [LARGE SCALE GENOMIC DNA]</scope>
    <source>
        <strain evidence="2 3">TLA-22</strain>
    </source>
</reference>
<comment type="caution">
    <text evidence="2">The sequence shown here is derived from an EMBL/GenBank/DDBJ whole genome shotgun (WGS) entry which is preliminary data.</text>
</comment>
<keyword evidence="3" id="KW-1185">Reference proteome</keyword>
<name>A0A437JCU9_9SPHN</name>
<accession>A0A437JCU9</accession>
<gene>
    <name evidence="2" type="ORF">ENE74_02880</name>
</gene>
<feature type="signal peptide" evidence="1">
    <location>
        <begin position="1"/>
        <end position="24"/>
    </location>
</feature>
<dbReference type="GO" id="GO:0005975">
    <property type="term" value="P:carbohydrate metabolic process"/>
    <property type="evidence" value="ECO:0007669"/>
    <property type="project" value="InterPro"/>
</dbReference>
<evidence type="ECO:0008006" key="4">
    <source>
        <dbReference type="Google" id="ProtNLM"/>
    </source>
</evidence>
<dbReference type="Proteomes" id="UP000282977">
    <property type="component" value="Unassembled WGS sequence"/>
</dbReference>
<proteinExistence type="predicted"/>